<dbReference type="InterPro" id="IPR013083">
    <property type="entry name" value="Znf_RING/FYVE/PHD"/>
</dbReference>
<dbReference type="Pfam" id="PF13639">
    <property type="entry name" value="zf-RING_2"/>
    <property type="match status" value="1"/>
</dbReference>
<evidence type="ECO:0000256" key="8">
    <source>
        <dbReference type="PROSITE-ProRule" id="PRU00175"/>
    </source>
</evidence>
<evidence type="ECO:0000256" key="3">
    <source>
        <dbReference type="ARBA" id="ARBA00022679"/>
    </source>
</evidence>
<dbReference type="EMBL" id="KI630370">
    <property type="protein sequence ID" value="EYU41051.1"/>
    <property type="molecule type" value="Genomic_DNA"/>
</dbReference>
<dbReference type="PANTHER" id="PTHR22937:SF163">
    <property type="entry name" value="RING-TYPE E3 UBIQUITIN TRANSFERASE"/>
    <property type="match status" value="1"/>
</dbReference>
<organism evidence="11 12">
    <name type="scientific">Erythranthe guttata</name>
    <name type="common">Yellow monkey flower</name>
    <name type="synonym">Mimulus guttatus</name>
    <dbReference type="NCBI Taxonomy" id="4155"/>
    <lineage>
        <taxon>Eukaryota</taxon>
        <taxon>Viridiplantae</taxon>
        <taxon>Streptophyta</taxon>
        <taxon>Embryophyta</taxon>
        <taxon>Tracheophyta</taxon>
        <taxon>Spermatophyta</taxon>
        <taxon>Magnoliopsida</taxon>
        <taxon>eudicotyledons</taxon>
        <taxon>Gunneridae</taxon>
        <taxon>Pentapetalae</taxon>
        <taxon>asterids</taxon>
        <taxon>lamiids</taxon>
        <taxon>Lamiales</taxon>
        <taxon>Phrymaceae</taxon>
        <taxon>Erythranthe</taxon>
    </lineage>
</organism>
<accession>A0A022RM79</accession>
<gene>
    <name evidence="11" type="ORF">MIMGU_mgv1a024926mg</name>
</gene>
<evidence type="ECO:0000256" key="9">
    <source>
        <dbReference type="SAM" id="MobiDB-lite"/>
    </source>
</evidence>
<dbReference type="SMART" id="SM00184">
    <property type="entry name" value="RING"/>
    <property type="match status" value="1"/>
</dbReference>
<dbReference type="InterPro" id="IPR045191">
    <property type="entry name" value="MBR1/2-like"/>
</dbReference>
<dbReference type="Proteomes" id="UP000030748">
    <property type="component" value="Unassembled WGS sequence"/>
</dbReference>
<evidence type="ECO:0000256" key="2">
    <source>
        <dbReference type="ARBA" id="ARBA00012483"/>
    </source>
</evidence>
<dbReference type="PROSITE" id="PS50089">
    <property type="entry name" value="ZF_RING_2"/>
    <property type="match status" value="1"/>
</dbReference>
<dbReference type="eggNOG" id="KOG0800">
    <property type="taxonomic scope" value="Eukaryota"/>
</dbReference>
<dbReference type="Gene3D" id="3.30.40.10">
    <property type="entry name" value="Zinc/RING finger domain, C3HC4 (zinc finger)"/>
    <property type="match status" value="1"/>
</dbReference>
<evidence type="ECO:0000259" key="10">
    <source>
        <dbReference type="PROSITE" id="PS50089"/>
    </source>
</evidence>
<keyword evidence="5 8" id="KW-0863">Zinc-finger</keyword>
<keyword evidence="3" id="KW-0808">Transferase</keyword>
<proteinExistence type="predicted"/>
<dbReference type="PhylomeDB" id="A0A022RM79"/>
<keyword evidence="7" id="KW-0862">Zinc</keyword>
<dbReference type="EC" id="2.3.2.27" evidence="2"/>
<evidence type="ECO:0000256" key="4">
    <source>
        <dbReference type="ARBA" id="ARBA00022723"/>
    </source>
</evidence>
<sequence length="105" mass="12222">MDHQQRPGQANFRGDHHTRRRSDGLSEDQIAKCLKIKSINSCPDNYNNIRDLEEREVCAVCLDALCQKNNNIGVLECKHEYHSDCIKKWLRVKNFCPMCKSVVFN</sequence>
<keyword evidence="12" id="KW-1185">Reference proteome</keyword>
<evidence type="ECO:0000256" key="5">
    <source>
        <dbReference type="ARBA" id="ARBA00022771"/>
    </source>
</evidence>
<evidence type="ECO:0000256" key="6">
    <source>
        <dbReference type="ARBA" id="ARBA00022786"/>
    </source>
</evidence>
<evidence type="ECO:0000313" key="11">
    <source>
        <dbReference type="EMBL" id="EYU41051.1"/>
    </source>
</evidence>
<evidence type="ECO:0000313" key="12">
    <source>
        <dbReference type="Proteomes" id="UP000030748"/>
    </source>
</evidence>
<dbReference type="GO" id="GO:0008270">
    <property type="term" value="F:zinc ion binding"/>
    <property type="evidence" value="ECO:0007669"/>
    <property type="project" value="UniProtKB-KW"/>
</dbReference>
<evidence type="ECO:0000256" key="1">
    <source>
        <dbReference type="ARBA" id="ARBA00000900"/>
    </source>
</evidence>
<comment type="catalytic activity">
    <reaction evidence="1">
        <text>S-ubiquitinyl-[E2 ubiquitin-conjugating enzyme]-L-cysteine + [acceptor protein]-L-lysine = [E2 ubiquitin-conjugating enzyme]-L-cysteine + N(6)-ubiquitinyl-[acceptor protein]-L-lysine.</text>
        <dbReference type="EC" id="2.3.2.27"/>
    </reaction>
</comment>
<keyword evidence="4" id="KW-0479">Metal-binding</keyword>
<dbReference type="AlphaFoldDB" id="A0A022RM79"/>
<name>A0A022RM79_ERYGU</name>
<feature type="domain" description="RING-type" evidence="10">
    <location>
        <begin position="58"/>
        <end position="100"/>
    </location>
</feature>
<dbReference type="SUPFAM" id="SSF57850">
    <property type="entry name" value="RING/U-box"/>
    <property type="match status" value="1"/>
</dbReference>
<evidence type="ECO:0000256" key="7">
    <source>
        <dbReference type="ARBA" id="ARBA00022833"/>
    </source>
</evidence>
<dbReference type="InterPro" id="IPR001841">
    <property type="entry name" value="Znf_RING"/>
</dbReference>
<dbReference type="GO" id="GO:0061630">
    <property type="term" value="F:ubiquitin protein ligase activity"/>
    <property type="evidence" value="ECO:0000318"/>
    <property type="project" value="GO_Central"/>
</dbReference>
<dbReference type="PANTHER" id="PTHR22937">
    <property type="entry name" value="E3 UBIQUITIN-PROTEIN LIGASE RNF165"/>
    <property type="match status" value="1"/>
</dbReference>
<protein>
    <recommendedName>
        <fullName evidence="2">RING-type E3 ubiquitin transferase</fullName>
        <ecNumber evidence="2">2.3.2.27</ecNumber>
    </recommendedName>
</protein>
<keyword evidence="6" id="KW-0833">Ubl conjugation pathway</keyword>
<feature type="region of interest" description="Disordered" evidence="9">
    <location>
        <begin position="1"/>
        <end position="25"/>
    </location>
</feature>
<reference evidence="11 12" key="1">
    <citation type="journal article" date="2013" name="Proc. Natl. Acad. Sci. U.S.A.">
        <title>Fine-scale variation in meiotic recombination in Mimulus inferred from population shotgun sequencing.</title>
        <authorList>
            <person name="Hellsten U."/>
            <person name="Wright K.M."/>
            <person name="Jenkins J."/>
            <person name="Shu S."/>
            <person name="Yuan Y."/>
            <person name="Wessler S.R."/>
            <person name="Schmutz J."/>
            <person name="Willis J.H."/>
            <person name="Rokhsar D.S."/>
        </authorList>
    </citation>
    <scope>NUCLEOTIDE SEQUENCE [LARGE SCALE GENOMIC DNA]</scope>
    <source>
        <strain evidence="12">cv. DUN x IM62</strain>
    </source>
</reference>